<keyword evidence="6" id="KW-1185">Reference proteome</keyword>
<dbReference type="InterPro" id="IPR027417">
    <property type="entry name" value="P-loop_NTPase"/>
</dbReference>
<dbReference type="InterPro" id="IPR045058">
    <property type="entry name" value="GIMA/IAN/Toc"/>
</dbReference>
<dbReference type="PANTHER" id="PTHR10903:SF188">
    <property type="entry name" value="GTPASE IMAP FAMILY MEMBER 2-LIKE-RELATED"/>
    <property type="match status" value="1"/>
</dbReference>
<evidence type="ECO:0000259" key="4">
    <source>
        <dbReference type="PROSITE" id="PS51720"/>
    </source>
</evidence>
<protein>
    <recommendedName>
        <fullName evidence="4">AIG1-type G domain-containing protein</fullName>
    </recommendedName>
</protein>
<reference evidence="5" key="2">
    <citation type="submission" date="2025-09" db="UniProtKB">
        <authorList>
            <consortium name="Ensembl"/>
        </authorList>
    </citation>
    <scope>IDENTIFICATION</scope>
</reference>
<evidence type="ECO:0000256" key="1">
    <source>
        <dbReference type="ARBA" id="ARBA00008535"/>
    </source>
</evidence>
<evidence type="ECO:0000313" key="5">
    <source>
        <dbReference type="Ensembl" id="ENSSRHP00000090069.1"/>
    </source>
</evidence>
<proteinExistence type="inferred from homology"/>
<dbReference type="FunFam" id="3.40.50.300:FF:000366">
    <property type="entry name" value="GTPase, IMAP family member 2"/>
    <property type="match status" value="1"/>
</dbReference>
<keyword evidence="3" id="KW-0342">GTP-binding</keyword>
<evidence type="ECO:0000256" key="2">
    <source>
        <dbReference type="ARBA" id="ARBA00022741"/>
    </source>
</evidence>
<keyword evidence="2" id="KW-0547">Nucleotide-binding</keyword>
<dbReference type="PROSITE" id="PS51720">
    <property type="entry name" value="G_AIG1"/>
    <property type="match status" value="1"/>
</dbReference>
<feature type="domain" description="AIG1-type G" evidence="4">
    <location>
        <begin position="17"/>
        <end position="215"/>
    </location>
</feature>
<name>A0A673MPE1_9TELE</name>
<accession>A0A673MPE1</accession>
<comment type="similarity">
    <text evidence="1">Belongs to the TRAFAC class TrmE-Era-EngA-EngB-Septin-like GTPase superfamily. AIG1/Toc34/Toc159-like paraseptin GTPase family. IAN subfamily.</text>
</comment>
<dbReference type="AlphaFoldDB" id="A0A673MPE1"/>
<organism evidence="5 6">
    <name type="scientific">Sinocyclocheilus rhinocerous</name>
    <dbReference type="NCBI Taxonomy" id="307959"/>
    <lineage>
        <taxon>Eukaryota</taxon>
        <taxon>Metazoa</taxon>
        <taxon>Chordata</taxon>
        <taxon>Craniata</taxon>
        <taxon>Vertebrata</taxon>
        <taxon>Euteleostomi</taxon>
        <taxon>Actinopterygii</taxon>
        <taxon>Neopterygii</taxon>
        <taxon>Teleostei</taxon>
        <taxon>Ostariophysi</taxon>
        <taxon>Cypriniformes</taxon>
        <taxon>Cyprinidae</taxon>
        <taxon>Cyprininae</taxon>
        <taxon>Sinocyclocheilus</taxon>
    </lineage>
</organism>
<reference evidence="5" key="1">
    <citation type="submission" date="2025-08" db="UniProtKB">
        <authorList>
            <consortium name="Ensembl"/>
        </authorList>
    </citation>
    <scope>IDENTIFICATION</scope>
</reference>
<dbReference type="SUPFAM" id="SSF52540">
    <property type="entry name" value="P-loop containing nucleoside triphosphate hydrolases"/>
    <property type="match status" value="1"/>
</dbReference>
<evidence type="ECO:0000256" key="3">
    <source>
        <dbReference type="ARBA" id="ARBA00023134"/>
    </source>
</evidence>
<dbReference type="Proteomes" id="UP000472270">
    <property type="component" value="Unassembled WGS sequence"/>
</dbReference>
<dbReference type="GO" id="GO:0005525">
    <property type="term" value="F:GTP binding"/>
    <property type="evidence" value="ECO:0007669"/>
    <property type="project" value="UniProtKB-KW"/>
</dbReference>
<dbReference type="Gene3D" id="3.40.50.300">
    <property type="entry name" value="P-loop containing nucleotide triphosphate hydrolases"/>
    <property type="match status" value="1"/>
</dbReference>
<dbReference type="PANTHER" id="PTHR10903">
    <property type="entry name" value="GTPASE, IMAP FAMILY MEMBER-RELATED"/>
    <property type="match status" value="1"/>
</dbReference>
<dbReference type="Pfam" id="PF04548">
    <property type="entry name" value="AIG1"/>
    <property type="match status" value="1"/>
</dbReference>
<evidence type="ECO:0000313" key="6">
    <source>
        <dbReference type="Proteomes" id="UP000472270"/>
    </source>
</evidence>
<dbReference type="Ensembl" id="ENSSRHT00000092496.1">
    <property type="protein sequence ID" value="ENSSRHP00000090069.1"/>
    <property type="gene ID" value="ENSSRHG00000044491.1"/>
</dbReference>
<dbReference type="InterPro" id="IPR006703">
    <property type="entry name" value="G_AIG1"/>
</dbReference>
<sequence>MKRVYFRVYFNLCFIVKEDLKIVLLGKTGSGKSATGNTILGKDVFKLGYFSESTTQLCEDHEEIVKGRTISVIDTPGLYNTSITHEKHLKAEIKKSLQKYASGPHVFLLVIRLDRFTEEEQNTVKWIHKNFGEGVKRFTIVLFTGADMLTKPIATFLQENQELQKLVDECKGEYHVFNNVNKDGAQVTELLEKIKRLVEKNGEESYTIEMFKKTQRKIVMIQMLKIISVLTCCVVFPQPRRLLFDLLCKMWTF</sequence>